<dbReference type="STRING" id="298654.FraEuI1c_6923"/>
<dbReference type="Pfam" id="PF12277">
    <property type="entry name" value="DUF3618"/>
    <property type="match status" value="1"/>
</dbReference>
<protein>
    <recommendedName>
        <fullName evidence="4">DUF3618 domain-containing protein</fullName>
    </recommendedName>
</protein>
<accession>E3IUS5</accession>
<dbReference type="OrthoDB" id="3218417at2"/>
<dbReference type="EMBL" id="CP002299">
    <property type="protein sequence ID" value="ADP84891.1"/>
    <property type="molecule type" value="Genomic_DNA"/>
</dbReference>
<feature type="compositionally biased region" description="Basic and acidic residues" evidence="1">
    <location>
        <begin position="267"/>
        <end position="276"/>
    </location>
</feature>
<evidence type="ECO:0000313" key="3">
    <source>
        <dbReference type="Proteomes" id="UP000002484"/>
    </source>
</evidence>
<gene>
    <name evidence="2" type="ordered locus">FraEuI1c_6923</name>
</gene>
<name>E3IUS5_PSEI1</name>
<sequence length="333" mass="35543">MGARPEEIRSEIEETRDRITAEIDELTARYSPGRVASRKANGARDAATSMRAKVGSGAAGMKQRLALRSSSHHEHSSTCGHLGEGQTGTGQALDVGVSQAAAERRGEAQRRERGGRLRRHRQHEDQPPAPYPADVRRVDSSYDPASGPGSADFRPPRRQAEAGVPSHDPSTYRADDHVTYARVRKHLSSFPRGHHGHGHRQADEQRSDEQRTDQQRSSVAAGGSQQAGGPRPGDRSGRGRKRDLGLAGASIVIGALGARTVRHPGRREKDLLEAANRKRPYASSGPADSEADGGSRAGAMSGLTSAAARAALKRKPASKKATAAKKEHSETAS</sequence>
<dbReference type="KEGG" id="fri:FraEuI1c_6923"/>
<evidence type="ECO:0000256" key="1">
    <source>
        <dbReference type="SAM" id="MobiDB-lite"/>
    </source>
</evidence>
<dbReference type="InParanoid" id="E3IUS5"/>
<organism evidence="2 3">
    <name type="scientific">Pseudofrankia inefficax (strain DSM 45817 / CECT 9037 / DDB 130130 / EuI1c)</name>
    <name type="common">Frankia inefficax</name>
    <dbReference type="NCBI Taxonomy" id="298654"/>
    <lineage>
        <taxon>Bacteria</taxon>
        <taxon>Bacillati</taxon>
        <taxon>Actinomycetota</taxon>
        <taxon>Actinomycetes</taxon>
        <taxon>Frankiales</taxon>
        <taxon>Frankiaceae</taxon>
        <taxon>Pseudofrankia</taxon>
    </lineage>
</organism>
<feature type="compositionally biased region" description="Basic residues" evidence="1">
    <location>
        <begin position="182"/>
        <end position="199"/>
    </location>
</feature>
<dbReference type="Proteomes" id="UP000002484">
    <property type="component" value="Chromosome"/>
</dbReference>
<keyword evidence="3" id="KW-1185">Reference proteome</keyword>
<dbReference type="InterPro" id="IPR022062">
    <property type="entry name" value="DUF3618"/>
</dbReference>
<dbReference type="AlphaFoldDB" id="E3IUS5"/>
<evidence type="ECO:0008006" key="4">
    <source>
        <dbReference type="Google" id="ProtNLM"/>
    </source>
</evidence>
<reference evidence="2 3" key="1">
    <citation type="submission" date="2010-10" db="EMBL/GenBank/DDBJ databases">
        <title>Complete sequence of Frankia sp. EuI1c.</title>
        <authorList>
            <consortium name="US DOE Joint Genome Institute"/>
            <person name="Lucas S."/>
            <person name="Copeland A."/>
            <person name="Lapidus A."/>
            <person name="Cheng J.-F."/>
            <person name="Bruce D."/>
            <person name="Goodwin L."/>
            <person name="Pitluck S."/>
            <person name="Chertkov O."/>
            <person name="Detter J.C."/>
            <person name="Han C."/>
            <person name="Tapia R."/>
            <person name="Land M."/>
            <person name="Hauser L."/>
            <person name="Jeffries C."/>
            <person name="Kyrpides N."/>
            <person name="Ivanova N."/>
            <person name="Mikhailova N."/>
            <person name="Beauchemin N."/>
            <person name="Sen A."/>
            <person name="Sur S.A."/>
            <person name="Gtari M."/>
            <person name="Wall L."/>
            <person name="Tisa L."/>
            <person name="Woyke T."/>
        </authorList>
    </citation>
    <scope>NUCLEOTIDE SEQUENCE [LARGE SCALE GENOMIC DNA]</scope>
    <source>
        <strain evidence="3">DSM 45817 / CECT 9037 / EuI1c</strain>
    </source>
</reference>
<dbReference type="RefSeq" id="WP_013428002.1">
    <property type="nucleotide sequence ID" value="NC_014666.1"/>
</dbReference>
<feature type="compositionally biased region" description="Basic and acidic residues" evidence="1">
    <location>
        <begin position="200"/>
        <end position="214"/>
    </location>
</feature>
<feature type="compositionally biased region" description="Basic and acidic residues" evidence="1">
    <location>
        <begin position="102"/>
        <end position="115"/>
    </location>
</feature>
<proteinExistence type="predicted"/>
<evidence type="ECO:0000313" key="2">
    <source>
        <dbReference type="EMBL" id="ADP84891.1"/>
    </source>
</evidence>
<feature type="region of interest" description="Disordered" evidence="1">
    <location>
        <begin position="32"/>
        <end position="333"/>
    </location>
</feature>
<dbReference type="HOGENOM" id="CLU_833548_0_0_11"/>
<feature type="compositionally biased region" description="Basic and acidic residues" evidence="1">
    <location>
        <begin position="324"/>
        <end position="333"/>
    </location>
</feature>
<feature type="compositionally biased region" description="Low complexity" evidence="1">
    <location>
        <begin position="215"/>
        <end position="229"/>
    </location>
</feature>